<accession>A0A1A8XLQ7</accession>
<keyword evidence="2" id="KW-1185">Reference proteome</keyword>
<dbReference type="AlphaFoldDB" id="A0A1A8XLQ7"/>
<name>A0A1A8XLQ7_9PROT</name>
<protein>
    <submittedName>
        <fullName evidence="1">Uncharacterized protein</fullName>
    </submittedName>
</protein>
<proteinExistence type="predicted"/>
<evidence type="ECO:0000313" key="2">
    <source>
        <dbReference type="Proteomes" id="UP000199169"/>
    </source>
</evidence>
<dbReference type="STRING" id="1860102.ACCAA_20011"/>
<organism evidence="1 2">
    <name type="scientific">Candidatus Accumulibacter aalborgensis</name>
    <dbReference type="NCBI Taxonomy" id="1860102"/>
    <lineage>
        <taxon>Bacteria</taxon>
        <taxon>Pseudomonadati</taxon>
        <taxon>Pseudomonadota</taxon>
        <taxon>Betaproteobacteria</taxon>
        <taxon>Candidatus Accumulibacter</taxon>
    </lineage>
</organism>
<dbReference type="Proteomes" id="UP000199169">
    <property type="component" value="Unassembled WGS sequence"/>
</dbReference>
<dbReference type="EMBL" id="FLQX01000094">
    <property type="protein sequence ID" value="SBT04878.1"/>
    <property type="molecule type" value="Genomic_DNA"/>
</dbReference>
<dbReference type="RefSeq" id="WP_186406220.1">
    <property type="nucleotide sequence ID" value="NZ_FLQX01000094.1"/>
</dbReference>
<gene>
    <name evidence="1" type="ORF">ACCAA_20011</name>
</gene>
<evidence type="ECO:0000313" key="1">
    <source>
        <dbReference type="EMBL" id="SBT04878.1"/>
    </source>
</evidence>
<sequence>MKKKKLIVPAEVKVCATCSYWDGERRVDDELRVVVVAEDSAGECLVQSKNSSGLNDVRGETSHCAWEHLAPDAPPGNDPEGGRSS</sequence>
<reference evidence="1 2" key="1">
    <citation type="submission" date="2016-06" db="EMBL/GenBank/DDBJ databases">
        <authorList>
            <person name="Kjaerup R.B."/>
            <person name="Dalgaard T.S."/>
            <person name="Juul-Madsen H.R."/>
        </authorList>
    </citation>
    <scope>NUCLEOTIDE SEQUENCE [LARGE SCALE GENOMIC DNA]</scope>
    <source>
        <strain evidence="1">3</strain>
    </source>
</reference>